<sequence>MIEDSFPFSLKQLILSFQQKPPVEDIPKDVARIKVNNTISRVSFFYEKFRNAIDYKEEQLLRKNAIERILKRRLVPGAKIEKVSRHLIYELIRGRYLPNNAVPETKTLEIAHTINNYVLLLHEIVRDFKGQDYYDYRKWILSIA</sequence>
<dbReference type="Proteomes" id="UP000231542">
    <property type="component" value="Unassembled WGS sequence"/>
</dbReference>
<organism evidence="1 2">
    <name type="scientific">Candidatus Kerfeldbacteria bacterium CG08_land_8_20_14_0_20_40_16</name>
    <dbReference type="NCBI Taxonomy" id="2014244"/>
    <lineage>
        <taxon>Bacteria</taxon>
        <taxon>Candidatus Kerfeldiibacteriota</taxon>
    </lineage>
</organism>
<evidence type="ECO:0000313" key="2">
    <source>
        <dbReference type="Proteomes" id="UP000231542"/>
    </source>
</evidence>
<dbReference type="AlphaFoldDB" id="A0A2H0YX79"/>
<accession>A0A2H0YX79</accession>
<comment type="caution">
    <text evidence="1">The sequence shown here is derived from an EMBL/GenBank/DDBJ whole genome shotgun (WGS) entry which is preliminary data.</text>
</comment>
<reference evidence="1 2" key="1">
    <citation type="submission" date="2017-09" db="EMBL/GenBank/DDBJ databases">
        <title>Depth-based differentiation of microbial function through sediment-hosted aquifers and enrichment of novel symbionts in the deep terrestrial subsurface.</title>
        <authorList>
            <person name="Probst A.J."/>
            <person name="Ladd B."/>
            <person name="Jarett J.K."/>
            <person name="Geller-Mcgrath D.E."/>
            <person name="Sieber C.M."/>
            <person name="Emerson J.B."/>
            <person name="Anantharaman K."/>
            <person name="Thomas B.C."/>
            <person name="Malmstrom R."/>
            <person name="Stieglmeier M."/>
            <person name="Klingl A."/>
            <person name="Woyke T."/>
            <person name="Ryan C.M."/>
            <person name="Banfield J.F."/>
        </authorList>
    </citation>
    <scope>NUCLEOTIDE SEQUENCE [LARGE SCALE GENOMIC DNA]</scope>
    <source>
        <strain evidence="1">CG08_land_8_20_14_0_20_40_16</strain>
    </source>
</reference>
<proteinExistence type="predicted"/>
<gene>
    <name evidence="1" type="ORF">COT24_00005</name>
</gene>
<feature type="non-terminal residue" evidence="1">
    <location>
        <position position="144"/>
    </location>
</feature>
<protein>
    <submittedName>
        <fullName evidence="1">Uncharacterized protein</fullName>
    </submittedName>
</protein>
<evidence type="ECO:0000313" key="1">
    <source>
        <dbReference type="EMBL" id="PIS43097.1"/>
    </source>
</evidence>
<name>A0A2H0YX79_9BACT</name>
<dbReference type="EMBL" id="PEXU01000001">
    <property type="protein sequence ID" value="PIS43097.1"/>
    <property type="molecule type" value="Genomic_DNA"/>
</dbReference>